<name>A0A7X6KZ83_9NOCA</name>
<dbReference type="InterPro" id="IPR007361">
    <property type="entry name" value="DUF427"/>
</dbReference>
<gene>
    <name evidence="2" type="ORF">HGB38_01475</name>
</gene>
<sequence length="142" mass="16122">MDEQRTAAEVEHSGFADRPDYRVDIHRRRNLVTARLGDRLVAETTRPLLVDEQDHGLVFYFPREDVRVALRRDDARSSRCPFKGQATYWRFDGDGDTAVCWSYDDPIGQVARLRGHVAFYQDRVQVCVGVATPAVLGVSARA</sequence>
<dbReference type="RefSeq" id="WP_062967590.1">
    <property type="nucleotide sequence ID" value="NZ_JAAXOS010000001.1"/>
</dbReference>
<proteinExistence type="predicted"/>
<organism evidence="2 3">
    <name type="scientific">Nocardia gamkensis</name>
    <dbReference type="NCBI Taxonomy" id="352869"/>
    <lineage>
        <taxon>Bacteria</taxon>
        <taxon>Bacillati</taxon>
        <taxon>Actinomycetota</taxon>
        <taxon>Actinomycetes</taxon>
        <taxon>Mycobacteriales</taxon>
        <taxon>Nocardiaceae</taxon>
        <taxon>Nocardia</taxon>
    </lineage>
</organism>
<comment type="caution">
    <text evidence="2">The sequence shown here is derived from an EMBL/GenBank/DDBJ whole genome shotgun (WGS) entry which is preliminary data.</text>
</comment>
<dbReference type="AlphaFoldDB" id="A0A7X6KZ83"/>
<dbReference type="EMBL" id="JAAXOS010000001">
    <property type="protein sequence ID" value="NKY24914.1"/>
    <property type="molecule type" value="Genomic_DNA"/>
</dbReference>
<dbReference type="PANTHER" id="PTHR34310">
    <property type="entry name" value="DUF427 DOMAIN PROTEIN (AFU_ORTHOLOGUE AFUA_3G02220)"/>
    <property type="match status" value="1"/>
</dbReference>
<keyword evidence="3" id="KW-1185">Reference proteome</keyword>
<reference evidence="2 3" key="1">
    <citation type="submission" date="2020-04" db="EMBL/GenBank/DDBJ databases">
        <title>MicrobeNet Type strains.</title>
        <authorList>
            <person name="Nicholson A.C."/>
        </authorList>
    </citation>
    <scope>NUCLEOTIDE SEQUENCE [LARGE SCALE GENOMIC DNA]</scope>
    <source>
        <strain evidence="2 3">DSM 44956</strain>
    </source>
</reference>
<dbReference type="Gene3D" id="2.170.150.40">
    <property type="entry name" value="Domain of unknown function (DUF427)"/>
    <property type="match status" value="1"/>
</dbReference>
<dbReference type="PANTHER" id="PTHR34310:SF8">
    <property type="entry name" value="CONSERVED PROTEIN"/>
    <property type="match status" value="1"/>
</dbReference>
<evidence type="ECO:0000313" key="3">
    <source>
        <dbReference type="Proteomes" id="UP000540698"/>
    </source>
</evidence>
<dbReference type="Pfam" id="PF04248">
    <property type="entry name" value="NTP_transf_9"/>
    <property type="match status" value="1"/>
</dbReference>
<evidence type="ECO:0000259" key="1">
    <source>
        <dbReference type="Pfam" id="PF04248"/>
    </source>
</evidence>
<evidence type="ECO:0000313" key="2">
    <source>
        <dbReference type="EMBL" id="NKY24914.1"/>
    </source>
</evidence>
<dbReference type="Proteomes" id="UP000540698">
    <property type="component" value="Unassembled WGS sequence"/>
</dbReference>
<feature type="domain" description="DUF427" evidence="1">
    <location>
        <begin position="32"/>
        <end position="121"/>
    </location>
</feature>
<accession>A0A7X6KZ83</accession>
<dbReference type="InterPro" id="IPR038694">
    <property type="entry name" value="DUF427_sf"/>
</dbReference>
<protein>
    <submittedName>
        <fullName evidence="2">DUF427 domain-containing protein</fullName>
    </submittedName>
</protein>